<gene>
    <name evidence="13" type="ORF">FRZ54_08970</name>
</gene>
<dbReference type="FunFam" id="2.60.40.1120:FF:000003">
    <property type="entry name" value="Outer membrane protein Omp121"/>
    <property type="match status" value="1"/>
</dbReference>
<evidence type="ECO:0000313" key="14">
    <source>
        <dbReference type="Proteomes" id="UP000321479"/>
    </source>
</evidence>
<feature type="domain" description="TonB-dependent receptor plug" evidence="12">
    <location>
        <begin position="117"/>
        <end position="222"/>
    </location>
</feature>
<dbReference type="InterPro" id="IPR012910">
    <property type="entry name" value="Plug_dom"/>
</dbReference>
<sequence length="1002" mass="108316">MKRSFTISGLVLFFFLFISSAFAQNVAVRGKVTDASTGETLIGVSVLVKGTSNGAQTDVNGGYSINAPSNATLVFSYIGYTSQEVPVNGQLLINVKLQAQANSLSEVVVVGYGTQKKVDVTGSIATVKGDEIAKQASTNPLSALQGKVAGLNIVNSGSPGSSPQITIRGTGTIYGGTGLLYVVDGALYDDINFLNPADIDNISILKDGSSTAIYGERAANGVILVTTKRGKKGTATVNYNAYAGWQHVTNQVKMADATEYATAINELQTENGASALFADPASFGKGTDWYGQILRDAFVTNHQVSINGGAEKSDYNLSVGYLDQDGIVKTNSYNRYTLHLTDNYQPYKNLKLGISASGQYSRSRNVDGGIFHELYGAAPVVPVYYADGTYGDPSDFNLGGGNNYNPQVTLDYFNSHSANYRFTGNAFAELTIAKHFKLRSSLGGDFGENETLSYIPVYKATLSQQATQSSLSRNRSETRNWLQENTLTYDNTFANDHHVTVLVGYSSEQRQGYTLNASAQNVPGDGSYEYYFSTNGTNYNLSDAGSLLTFQSEFARVNYSYKDTYLLNASVRRDGNSQFYNPPSNNGYSVLPAVGLGWVISNEDFMKNQHIFNFLKLRGGYGEVANADLPFNVAKATINGGYYAIFGNPTVAYPGSSVTTITPPFIVVERSHNTDIGLEGGLLDNHLTFEADFYNRVTKNAVFAIPVLGSLGLTGGPIGNQADIQNRGFEFLVTWKKSVNKDFSYSVSGNFSINNNKVLNVSTGRNPIYGGGNGITNGALATITVEGQPIGEFYGYKVAGIFQQDQTSGPQPNAKAGDFQYVDENHDGVIDGRDRVNLGNPNPKYNYGFNTSFTYKGFDLALDFQGVAGVSIYNANIAYRFGNENFTQDFYQHRWHGAGTSNTYPSVKVGSNANSAPNSFFVESGAYFRVRNAQLGYTLPGNLLSKVGVQKVRFFANAQNPLNFFKYKGFSPEVGGGPTEAGLDANVYPLYATYNFGVNVTF</sequence>
<comment type="subcellular location">
    <subcellularLocation>
        <location evidence="1 8">Cell outer membrane</location>
        <topology evidence="1 8">Multi-pass membrane protein</topology>
    </subcellularLocation>
</comment>
<evidence type="ECO:0000256" key="3">
    <source>
        <dbReference type="ARBA" id="ARBA00022452"/>
    </source>
</evidence>
<dbReference type="InterPro" id="IPR000531">
    <property type="entry name" value="Beta-barrel_TonB"/>
</dbReference>
<keyword evidence="5 9" id="KW-0798">TonB box</keyword>
<dbReference type="AlphaFoldDB" id="A0A5B8UWM8"/>
<evidence type="ECO:0000256" key="2">
    <source>
        <dbReference type="ARBA" id="ARBA00022448"/>
    </source>
</evidence>
<dbReference type="Gene3D" id="2.170.130.10">
    <property type="entry name" value="TonB-dependent receptor, plug domain"/>
    <property type="match status" value="1"/>
</dbReference>
<evidence type="ECO:0000256" key="4">
    <source>
        <dbReference type="ARBA" id="ARBA00022692"/>
    </source>
</evidence>
<dbReference type="Gene3D" id="2.40.170.20">
    <property type="entry name" value="TonB-dependent receptor, beta-barrel domain"/>
    <property type="match status" value="1"/>
</dbReference>
<feature type="domain" description="TonB-dependent receptor-like beta-barrel" evidence="11">
    <location>
        <begin position="385"/>
        <end position="960"/>
    </location>
</feature>
<dbReference type="SUPFAM" id="SSF56935">
    <property type="entry name" value="Porins"/>
    <property type="match status" value="1"/>
</dbReference>
<proteinExistence type="inferred from homology"/>
<evidence type="ECO:0000256" key="10">
    <source>
        <dbReference type="SAM" id="SignalP"/>
    </source>
</evidence>
<keyword evidence="14" id="KW-1185">Reference proteome</keyword>
<dbReference type="SUPFAM" id="SSF49464">
    <property type="entry name" value="Carboxypeptidase regulatory domain-like"/>
    <property type="match status" value="1"/>
</dbReference>
<evidence type="ECO:0000256" key="7">
    <source>
        <dbReference type="ARBA" id="ARBA00023237"/>
    </source>
</evidence>
<dbReference type="InterPro" id="IPR036942">
    <property type="entry name" value="Beta-barrel_TonB_sf"/>
</dbReference>
<dbReference type="EMBL" id="CP042436">
    <property type="protein sequence ID" value="QEC62711.1"/>
    <property type="molecule type" value="Genomic_DNA"/>
</dbReference>
<dbReference type="RefSeq" id="WP_147031288.1">
    <property type="nucleotide sequence ID" value="NZ_CP042436.1"/>
</dbReference>
<keyword evidence="3 8" id="KW-1134">Transmembrane beta strand</keyword>
<dbReference type="NCBIfam" id="TIGR04056">
    <property type="entry name" value="OMP_RagA_SusC"/>
    <property type="match status" value="1"/>
</dbReference>
<dbReference type="GO" id="GO:0009279">
    <property type="term" value="C:cell outer membrane"/>
    <property type="evidence" value="ECO:0007669"/>
    <property type="project" value="UniProtKB-SubCell"/>
</dbReference>
<evidence type="ECO:0000259" key="12">
    <source>
        <dbReference type="Pfam" id="PF07715"/>
    </source>
</evidence>
<keyword evidence="4 8" id="KW-0812">Transmembrane</keyword>
<evidence type="ECO:0000256" key="6">
    <source>
        <dbReference type="ARBA" id="ARBA00023136"/>
    </source>
</evidence>
<dbReference type="InterPro" id="IPR023996">
    <property type="entry name" value="TonB-dep_OMP_SusC/RagA"/>
</dbReference>
<dbReference type="InterPro" id="IPR023997">
    <property type="entry name" value="TonB-dep_OMP_SusC/RagA_CS"/>
</dbReference>
<feature type="chain" id="PRO_5022949754" evidence="10">
    <location>
        <begin position="24"/>
        <end position="1002"/>
    </location>
</feature>
<keyword evidence="2 8" id="KW-0813">Transport</keyword>
<comment type="similarity">
    <text evidence="8 9">Belongs to the TonB-dependent receptor family.</text>
</comment>
<keyword evidence="6 8" id="KW-0472">Membrane</keyword>
<keyword evidence="13" id="KW-0675">Receptor</keyword>
<keyword evidence="7 8" id="KW-0998">Cell outer membrane</keyword>
<dbReference type="Pfam" id="PF00593">
    <property type="entry name" value="TonB_dep_Rec_b-barrel"/>
    <property type="match status" value="1"/>
</dbReference>
<accession>A0A5B8UWM8</accession>
<dbReference type="Pfam" id="PF07715">
    <property type="entry name" value="Plug"/>
    <property type="match status" value="1"/>
</dbReference>
<dbReference type="Proteomes" id="UP000321479">
    <property type="component" value="Chromosome"/>
</dbReference>
<keyword evidence="10" id="KW-0732">Signal</keyword>
<evidence type="ECO:0000256" key="5">
    <source>
        <dbReference type="ARBA" id="ARBA00023077"/>
    </source>
</evidence>
<dbReference type="Gene3D" id="2.60.40.1120">
    <property type="entry name" value="Carboxypeptidase-like, regulatory domain"/>
    <property type="match status" value="1"/>
</dbReference>
<feature type="signal peptide" evidence="10">
    <location>
        <begin position="1"/>
        <end position="23"/>
    </location>
</feature>
<dbReference type="Pfam" id="PF13715">
    <property type="entry name" value="CarbopepD_reg_2"/>
    <property type="match status" value="1"/>
</dbReference>
<evidence type="ECO:0000313" key="13">
    <source>
        <dbReference type="EMBL" id="QEC62711.1"/>
    </source>
</evidence>
<dbReference type="PROSITE" id="PS52016">
    <property type="entry name" value="TONB_DEPENDENT_REC_3"/>
    <property type="match status" value="1"/>
</dbReference>
<dbReference type="InterPro" id="IPR037066">
    <property type="entry name" value="Plug_dom_sf"/>
</dbReference>
<evidence type="ECO:0000256" key="8">
    <source>
        <dbReference type="PROSITE-ProRule" id="PRU01360"/>
    </source>
</evidence>
<name>A0A5B8UWM8_9SPHI</name>
<protein>
    <submittedName>
        <fullName evidence="13">TonB-dependent receptor</fullName>
    </submittedName>
</protein>
<dbReference type="KEGG" id="mgin:FRZ54_08970"/>
<reference evidence="13 14" key="1">
    <citation type="journal article" date="2017" name="Curr. Microbiol.">
        <title>Mucilaginibacter ginsenosidivorans sp. nov., Isolated from Soil of Ginseng Field.</title>
        <authorList>
            <person name="Kim M.M."/>
            <person name="Siddiqi M.Z."/>
            <person name="Im W.T."/>
        </authorList>
    </citation>
    <scope>NUCLEOTIDE SEQUENCE [LARGE SCALE GENOMIC DNA]</scope>
    <source>
        <strain evidence="13 14">Gsoil 3017</strain>
    </source>
</reference>
<dbReference type="NCBIfam" id="TIGR04057">
    <property type="entry name" value="SusC_RagA_signa"/>
    <property type="match status" value="1"/>
</dbReference>
<evidence type="ECO:0000259" key="11">
    <source>
        <dbReference type="Pfam" id="PF00593"/>
    </source>
</evidence>
<organism evidence="13 14">
    <name type="scientific">Mucilaginibacter ginsenosidivorans</name>
    <dbReference type="NCBI Taxonomy" id="398053"/>
    <lineage>
        <taxon>Bacteria</taxon>
        <taxon>Pseudomonadati</taxon>
        <taxon>Bacteroidota</taxon>
        <taxon>Sphingobacteriia</taxon>
        <taxon>Sphingobacteriales</taxon>
        <taxon>Sphingobacteriaceae</taxon>
        <taxon>Mucilaginibacter</taxon>
    </lineage>
</organism>
<evidence type="ECO:0000256" key="1">
    <source>
        <dbReference type="ARBA" id="ARBA00004571"/>
    </source>
</evidence>
<dbReference type="InterPro" id="IPR008969">
    <property type="entry name" value="CarboxyPept-like_regulatory"/>
</dbReference>
<evidence type="ECO:0000256" key="9">
    <source>
        <dbReference type="RuleBase" id="RU003357"/>
    </source>
</evidence>
<dbReference type="InterPro" id="IPR039426">
    <property type="entry name" value="TonB-dep_rcpt-like"/>
</dbReference>
<dbReference type="OrthoDB" id="9768177at2"/>